<proteinExistence type="predicted"/>
<protein>
    <submittedName>
        <fullName evidence="2">Uncharacterized protein</fullName>
    </submittedName>
</protein>
<gene>
    <name evidence="2" type="ORF">H9763_12505</name>
</gene>
<dbReference type="AlphaFoldDB" id="A0A9D2MU83"/>
<evidence type="ECO:0000256" key="1">
    <source>
        <dbReference type="SAM" id="Phobius"/>
    </source>
</evidence>
<dbReference type="Proteomes" id="UP000886883">
    <property type="component" value="Unassembled WGS sequence"/>
</dbReference>
<evidence type="ECO:0000313" key="3">
    <source>
        <dbReference type="Proteomes" id="UP000886883"/>
    </source>
</evidence>
<comment type="caution">
    <text evidence="2">The sequence shown here is derived from an EMBL/GenBank/DDBJ whole genome shotgun (WGS) entry which is preliminary data.</text>
</comment>
<name>A0A9D2MU83_9FIRM</name>
<sequence length="306" mass="35315">MLLFLVVLHCVLCLAAFLLLKTGILKSGSAIMPVVFFIPVFGFGCLFILEWESHGDQESKKEVGIEKLKINDEIHRSILMEEEPARDLIVPLQEALLINDAATRRELIMDILYHDTGQYVDVLNNARRNDDVEVVHYATTAMVELQKDYEDRLQALRRAWEEDKSSQSRSGAYLQTLEAYVDSGLLEGNMKRNRMLELKELLADRISRGTLAEADERSLYHRQFSNSLSLEEFGVSEACAEHVMDRWPQLEDGYLMQIQLGIRLRDPDRIGRMLELIEKRGIYLTPGARKTVEFWKKDEDSHDIRE</sequence>
<keyword evidence="1" id="KW-1133">Transmembrane helix</keyword>
<organism evidence="2 3">
    <name type="scientific">Candidatus Eisenbergiella merdigallinarum</name>
    <dbReference type="NCBI Taxonomy" id="2838552"/>
    <lineage>
        <taxon>Bacteria</taxon>
        <taxon>Bacillati</taxon>
        <taxon>Bacillota</taxon>
        <taxon>Clostridia</taxon>
        <taxon>Lachnospirales</taxon>
        <taxon>Lachnospiraceae</taxon>
        <taxon>Eisenbergiella</taxon>
    </lineage>
</organism>
<reference evidence="2" key="2">
    <citation type="submission" date="2021-04" db="EMBL/GenBank/DDBJ databases">
        <authorList>
            <person name="Gilroy R."/>
        </authorList>
    </citation>
    <scope>NUCLEOTIDE SEQUENCE</scope>
    <source>
        <strain evidence="2">USAMLcec3-2134</strain>
    </source>
</reference>
<keyword evidence="1" id="KW-0472">Membrane</keyword>
<feature type="transmembrane region" description="Helical" evidence="1">
    <location>
        <begin position="30"/>
        <end position="51"/>
    </location>
</feature>
<evidence type="ECO:0000313" key="2">
    <source>
        <dbReference type="EMBL" id="HJB92268.1"/>
    </source>
</evidence>
<accession>A0A9D2MU83</accession>
<reference evidence="2" key="1">
    <citation type="journal article" date="2021" name="PeerJ">
        <title>Extensive microbial diversity within the chicken gut microbiome revealed by metagenomics and culture.</title>
        <authorList>
            <person name="Gilroy R."/>
            <person name="Ravi A."/>
            <person name="Getino M."/>
            <person name="Pursley I."/>
            <person name="Horton D.L."/>
            <person name="Alikhan N.F."/>
            <person name="Baker D."/>
            <person name="Gharbi K."/>
            <person name="Hall N."/>
            <person name="Watson M."/>
            <person name="Adriaenssens E.M."/>
            <person name="Foster-Nyarko E."/>
            <person name="Jarju S."/>
            <person name="Secka A."/>
            <person name="Antonio M."/>
            <person name="Oren A."/>
            <person name="Chaudhuri R.R."/>
            <person name="La Ragione R."/>
            <person name="Hildebrand F."/>
            <person name="Pallen M.J."/>
        </authorList>
    </citation>
    <scope>NUCLEOTIDE SEQUENCE</scope>
    <source>
        <strain evidence="2">USAMLcec3-2134</strain>
    </source>
</reference>
<keyword evidence="1" id="KW-0812">Transmembrane</keyword>
<dbReference type="EMBL" id="DWXE01000046">
    <property type="protein sequence ID" value="HJB92268.1"/>
    <property type="molecule type" value="Genomic_DNA"/>
</dbReference>